<dbReference type="GO" id="GO:0055085">
    <property type="term" value="P:transmembrane transport"/>
    <property type="evidence" value="ECO:0007669"/>
    <property type="project" value="InterPro"/>
</dbReference>
<comment type="function">
    <text evidence="1">Part of the ABC transporter complex MalEFGK involved in maltose/maltodextrin import. Probably responsible for the translocation of the substrate across the membrane.</text>
</comment>
<keyword evidence="6" id="KW-0762">Sugar transport</keyword>
<evidence type="ECO:0000256" key="9">
    <source>
        <dbReference type="ARBA" id="ARBA00023136"/>
    </source>
</evidence>
<keyword evidence="7 11" id="KW-0812">Transmembrane</keyword>
<dbReference type="Gene3D" id="1.10.3720.10">
    <property type="entry name" value="MetI-like"/>
    <property type="match status" value="1"/>
</dbReference>
<accession>A0A7T8BD05</accession>
<feature type="transmembrane region" description="Helical" evidence="11">
    <location>
        <begin position="147"/>
        <end position="167"/>
    </location>
</feature>
<dbReference type="GO" id="GO:0005886">
    <property type="term" value="C:plasma membrane"/>
    <property type="evidence" value="ECO:0007669"/>
    <property type="project" value="UniProtKB-SubCell"/>
</dbReference>
<dbReference type="PANTHER" id="PTHR32243">
    <property type="entry name" value="MALTOSE TRANSPORT SYSTEM PERMEASE-RELATED"/>
    <property type="match status" value="1"/>
</dbReference>
<name>A0A7T8BD05_9SPIR</name>
<proteinExistence type="inferred from homology"/>
<evidence type="ECO:0000313" key="14">
    <source>
        <dbReference type="Proteomes" id="UP000595917"/>
    </source>
</evidence>
<evidence type="ECO:0000256" key="11">
    <source>
        <dbReference type="RuleBase" id="RU363032"/>
    </source>
</evidence>
<reference evidence="13" key="1">
    <citation type="submission" date="2021-01" db="EMBL/GenBank/DDBJ databases">
        <title>Description of Breznakiella homolactica.</title>
        <authorList>
            <person name="Song Y."/>
            <person name="Brune A."/>
        </authorList>
    </citation>
    <scope>NUCLEOTIDE SEQUENCE</scope>
    <source>
        <strain evidence="13">RmG30</strain>
    </source>
</reference>
<sequence>MATVDSKKNTMITRIVIVFFYILVIFVFGGPVLWLVSLSFRTPQQLFTNPPQLFPNPISFEAYKYIFRGSEVFGFLKNSVLLSLYTCLGCLIIAIPGSYALSRFRMKFKKQIMIIILLFKMISPMIIIIPMYRYFTKIGLLGTHLSTALVYIAAQIPFITYLLKGFFDSVPYSIEESAMIDGCSRIQSLLRIVLPISASGIFSAFIFTFLMSWSEFLIPFILLSSTKQMPMSVGIYLYQESRATVDTHIVSAITVVTIIPPILIFWLLQRYVVQVLTSGAVKE</sequence>
<dbReference type="Proteomes" id="UP000595917">
    <property type="component" value="Chromosome"/>
</dbReference>
<comment type="similarity">
    <text evidence="3">Belongs to the binding-protein-dependent transport system permease family. MalFG subfamily.</text>
</comment>
<feature type="transmembrane region" description="Helical" evidence="11">
    <location>
        <begin position="188"/>
        <end position="210"/>
    </location>
</feature>
<evidence type="ECO:0000259" key="12">
    <source>
        <dbReference type="PROSITE" id="PS50928"/>
    </source>
</evidence>
<dbReference type="EMBL" id="CP067089">
    <property type="protein sequence ID" value="QQO10773.1"/>
    <property type="molecule type" value="Genomic_DNA"/>
</dbReference>
<evidence type="ECO:0000256" key="7">
    <source>
        <dbReference type="ARBA" id="ARBA00022692"/>
    </source>
</evidence>
<keyword evidence="14" id="KW-1185">Reference proteome</keyword>
<evidence type="ECO:0000256" key="8">
    <source>
        <dbReference type="ARBA" id="ARBA00022989"/>
    </source>
</evidence>
<keyword evidence="5" id="KW-1003">Cell membrane</keyword>
<keyword evidence="8 11" id="KW-1133">Transmembrane helix</keyword>
<dbReference type="SUPFAM" id="SSF161098">
    <property type="entry name" value="MetI-like"/>
    <property type="match status" value="1"/>
</dbReference>
<keyword evidence="4 11" id="KW-0813">Transport</keyword>
<protein>
    <recommendedName>
        <fullName evidence="10">Maltose/maltodextrin transport system permease protein MalG</fullName>
    </recommendedName>
</protein>
<dbReference type="Pfam" id="PF00528">
    <property type="entry name" value="BPD_transp_1"/>
    <property type="match status" value="1"/>
</dbReference>
<comment type="subcellular location">
    <subcellularLocation>
        <location evidence="2 11">Cell membrane</location>
        <topology evidence="2 11">Multi-pass membrane protein</topology>
    </subcellularLocation>
</comment>
<evidence type="ECO:0000313" key="13">
    <source>
        <dbReference type="EMBL" id="QQO10773.1"/>
    </source>
</evidence>
<feature type="transmembrane region" description="Helical" evidence="11">
    <location>
        <begin position="80"/>
        <end position="101"/>
    </location>
</feature>
<dbReference type="AlphaFoldDB" id="A0A7T8BD05"/>
<dbReference type="PANTHER" id="PTHR32243:SF50">
    <property type="entry name" value="MALTOSE_MALTODEXTRIN TRANSPORT SYSTEM PERMEASE PROTEIN MALG"/>
    <property type="match status" value="1"/>
</dbReference>
<evidence type="ECO:0000256" key="10">
    <source>
        <dbReference type="ARBA" id="ARBA00041109"/>
    </source>
</evidence>
<evidence type="ECO:0000256" key="4">
    <source>
        <dbReference type="ARBA" id="ARBA00022448"/>
    </source>
</evidence>
<feature type="transmembrane region" description="Helical" evidence="11">
    <location>
        <begin position="249"/>
        <end position="268"/>
    </location>
</feature>
<evidence type="ECO:0000256" key="3">
    <source>
        <dbReference type="ARBA" id="ARBA00009047"/>
    </source>
</evidence>
<dbReference type="KEGG" id="bhc:JFL75_07610"/>
<feature type="transmembrane region" description="Helical" evidence="11">
    <location>
        <begin position="113"/>
        <end position="135"/>
    </location>
</feature>
<dbReference type="InterPro" id="IPR000515">
    <property type="entry name" value="MetI-like"/>
</dbReference>
<feature type="transmembrane region" description="Helical" evidence="11">
    <location>
        <begin position="12"/>
        <end position="36"/>
    </location>
</feature>
<evidence type="ECO:0000256" key="1">
    <source>
        <dbReference type="ARBA" id="ARBA00002264"/>
    </source>
</evidence>
<keyword evidence="9 11" id="KW-0472">Membrane</keyword>
<dbReference type="PROSITE" id="PS50928">
    <property type="entry name" value="ABC_TM1"/>
    <property type="match status" value="1"/>
</dbReference>
<organism evidence="13 14">
    <name type="scientific">Breznakiella homolactica</name>
    <dbReference type="NCBI Taxonomy" id="2798577"/>
    <lineage>
        <taxon>Bacteria</taxon>
        <taxon>Pseudomonadati</taxon>
        <taxon>Spirochaetota</taxon>
        <taxon>Spirochaetia</taxon>
        <taxon>Spirochaetales</taxon>
        <taxon>Breznakiellaceae</taxon>
        <taxon>Breznakiella</taxon>
    </lineage>
</organism>
<dbReference type="CDD" id="cd06261">
    <property type="entry name" value="TM_PBP2"/>
    <property type="match status" value="1"/>
</dbReference>
<gene>
    <name evidence="13" type="ORF">JFL75_07610</name>
</gene>
<dbReference type="InterPro" id="IPR050901">
    <property type="entry name" value="BP-dep_ABC_trans_perm"/>
</dbReference>
<dbReference type="RefSeq" id="WP_215628078.1">
    <property type="nucleotide sequence ID" value="NZ_CP067089.2"/>
</dbReference>
<dbReference type="InterPro" id="IPR035906">
    <property type="entry name" value="MetI-like_sf"/>
</dbReference>
<evidence type="ECO:0000256" key="6">
    <source>
        <dbReference type="ARBA" id="ARBA00022597"/>
    </source>
</evidence>
<evidence type="ECO:0000256" key="2">
    <source>
        <dbReference type="ARBA" id="ARBA00004651"/>
    </source>
</evidence>
<evidence type="ECO:0000256" key="5">
    <source>
        <dbReference type="ARBA" id="ARBA00022475"/>
    </source>
</evidence>
<feature type="domain" description="ABC transmembrane type-1" evidence="12">
    <location>
        <begin position="76"/>
        <end position="268"/>
    </location>
</feature>